<dbReference type="Gene3D" id="3.60.15.10">
    <property type="entry name" value="Ribonuclease Z/Hydroxyacylglutathione hydrolase-like"/>
    <property type="match status" value="2"/>
</dbReference>
<name>B8FD50_DESAL</name>
<dbReference type="HOGENOM" id="CLU_031965_0_0_7"/>
<dbReference type="PANTHER" id="PTHR43694:SF1">
    <property type="entry name" value="RIBONUCLEASE J"/>
    <property type="match status" value="1"/>
</dbReference>
<dbReference type="CDD" id="cd07732">
    <property type="entry name" value="metallo-hydrolase-like_MBL-fold"/>
    <property type="match status" value="1"/>
</dbReference>
<dbReference type="SUPFAM" id="SSF56281">
    <property type="entry name" value="Metallo-hydrolase/oxidoreductase"/>
    <property type="match status" value="1"/>
</dbReference>
<dbReference type="SMART" id="SM00849">
    <property type="entry name" value="Lactamase_B"/>
    <property type="match status" value="1"/>
</dbReference>
<organism evidence="2 3">
    <name type="scientific">Desulfatibacillum aliphaticivorans</name>
    <dbReference type="NCBI Taxonomy" id="218208"/>
    <lineage>
        <taxon>Bacteria</taxon>
        <taxon>Pseudomonadati</taxon>
        <taxon>Thermodesulfobacteriota</taxon>
        <taxon>Desulfobacteria</taxon>
        <taxon>Desulfobacterales</taxon>
        <taxon>Desulfatibacillaceae</taxon>
        <taxon>Desulfatibacillum</taxon>
    </lineage>
</organism>
<sequence length="433" mass="48814">MPKITIHRGARTIGGSCIEIQSGNRRILFDLGMPLMETDGAEINPGKAASPSIENVILPDVPGLYSNQEPGVDAIFISHAHPDHYGLLNYVHPSIPVYMSPGTNALIDIGNVFYAQKTNIQNRRVFQQWEPISLGPFVITPHLMDHSGPDASGFLIEVEDKRIFYSGDFRGHGRKGKLLGLMEKQGLSELDCLLMEGTTLGGMHDAGFPTEADVEKAMQEIFSNQKDVTFVMASGSNLDRIVSIYKAARRSEKTLVIDLYTCHLLNELKKIWPSLPPHGGDNLRVLYAKGHADRLVESCGREMLYKYSGRQIKEDEILKNREQMILRIPLNRMDRIARIMAEEKPLAQASFIFSMWTGYLQKDRSFADFYKVHNMKPELIHTSGHAYLEDLKRLVDIFKPKTLIPVHTLHGDSFGDHFDNVLRLEDGQPYKLS</sequence>
<dbReference type="eggNOG" id="COG0595">
    <property type="taxonomic scope" value="Bacteria"/>
</dbReference>
<reference evidence="2 3" key="1">
    <citation type="journal article" date="2012" name="Environ. Microbiol.">
        <title>The genome sequence of Desulfatibacillum alkenivorans AK-01: a blueprint for anaerobic alkane oxidation.</title>
        <authorList>
            <person name="Callaghan A.V."/>
            <person name="Morris B.E."/>
            <person name="Pereira I.A."/>
            <person name="McInerney M.J."/>
            <person name="Austin R.N."/>
            <person name="Groves J.T."/>
            <person name="Kukor J.J."/>
            <person name="Suflita J.M."/>
            <person name="Young L.Y."/>
            <person name="Zylstra G.J."/>
            <person name="Wawrik B."/>
        </authorList>
    </citation>
    <scope>NUCLEOTIDE SEQUENCE [LARGE SCALE GENOMIC DNA]</scope>
    <source>
        <strain evidence="2 3">AK-01</strain>
    </source>
</reference>
<dbReference type="InterPro" id="IPR036866">
    <property type="entry name" value="RibonucZ/Hydroxyglut_hydro"/>
</dbReference>
<dbReference type="InterPro" id="IPR011108">
    <property type="entry name" value="RMMBL"/>
</dbReference>
<evidence type="ECO:0000313" key="2">
    <source>
        <dbReference type="EMBL" id="ACL06481.1"/>
    </source>
</evidence>
<dbReference type="EMBL" id="CP001322">
    <property type="protein sequence ID" value="ACL06481.1"/>
    <property type="molecule type" value="Genomic_DNA"/>
</dbReference>
<gene>
    <name evidence="2" type="ordered locus">Dalk_4804</name>
</gene>
<dbReference type="RefSeq" id="WP_015949520.1">
    <property type="nucleotide sequence ID" value="NC_011768.1"/>
</dbReference>
<feature type="domain" description="Metallo-beta-lactamase" evidence="1">
    <location>
        <begin position="14"/>
        <end position="204"/>
    </location>
</feature>
<dbReference type="Pfam" id="PF12706">
    <property type="entry name" value="Lactamase_B_2"/>
    <property type="match status" value="1"/>
</dbReference>
<dbReference type="KEGG" id="dal:Dalk_4804"/>
<dbReference type="InterPro" id="IPR001279">
    <property type="entry name" value="Metallo-B-lactamas"/>
</dbReference>
<evidence type="ECO:0000259" key="1">
    <source>
        <dbReference type="SMART" id="SM00849"/>
    </source>
</evidence>
<keyword evidence="3" id="KW-1185">Reference proteome</keyword>
<dbReference type="AlphaFoldDB" id="B8FD50"/>
<accession>B8FD50</accession>
<protein>
    <submittedName>
        <fullName evidence="2">Beta-lactamase domain protein</fullName>
    </submittedName>
</protein>
<dbReference type="Pfam" id="PF07521">
    <property type="entry name" value="RMMBL"/>
    <property type="match status" value="1"/>
</dbReference>
<dbReference type="PANTHER" id="PTHR43694">
    <property type="entry name" value="RIBONUCLEASE J"/>
    <property type="match status" value="1"/>
</dbReference>
<proteinExistence type="predicted"/>
<evidence type="ECO:0000313" key="3">
    <source>
        <dbReference type="Proteomes" id="UP000000739"/>
    </source>
</evidence>
<dbReference type="Proteomes" id="UP000000739">
    <property type="component" value="Chromosome"/>
</dbReference>